<dbReference type="RefSeq" id="WP_148858214.1">
    <property type="nucleotide sequence ID" value="NZ_PHNJ01000005.1"/>
</dbReference>
<reference evidence="2" key="1">
    <citation type="submission" date="2017-11" db="EMBL/GenBank/DDBJ databases">
        <authorList>
            <person name="Kajale S.C."/>
            <person name="Sharma A."/>
        </authorList>
    </citation>
    <scope>NUCLEOTIDE SEQUENCE</scope>
    <source>
        <strain evidence="2">LS1_42</strain>
    </source>
</reference>
<feature type="compositionally biased region" description="Acidic residues" evidence="1">
    <location>
        <begin position="74"/>
        <end position="87"/>
    </location>
</feature>
<sequence length="281" mass="30065">MTDNLPQPGDADGVSRTTRRTALGVLGTSALGIGAAAIGAADDGHDGARNGRREARVAGPDPEDYVDSSGAPLEEPDDGTELFDPEPEFPPYVTYDEMVDEFGEKAEAYLEPHGSGPLLDSRRSIVDPEGEPLTWGEYGNPEGTATVTTRGEDGDGNRRATVELDLEGLIPGGVYTAWVVHRPTWHRPLGGNDGENNVFRADADGVGRLETVDEPAELTLPPGATTDEEAGVDRIPVTECPLDVVDEFVIVGAYHYDDRTWGSQPGPFFLPQFTVPFGMDE</sequence>
<evidence type="ECO:0000256" key="1">
    <source>
        <dbReference type="SAM" id="MobiDB-lite"/>
    </source>
</evidence>
<proteinExistence type="predicted"/>
<dbReference type="AlphaFoldDB" id="A0A8J8TSG5"/>
<dbReference type="OrthoDB" id="205392at2157"/>
<evidence type="ECO:0000313" key="2">
    <source>
        <dbReference type="EMBL" id="TYL38512.1"/>
    </source>
</evidence>
<feature type="compositionally biased region" description="Basic and acidic residues" evidence="1">
    <location>
        <begin position="42"/>
        <end position="56"/>
    </location>
</feature>
<feature type="region of interest" description="Disordered" evidence="1">
    <location>
        <begin position="130"/>
        <end position="157"/>
    </location>
</feature>
<protein>
    <submittedName>
        <fullName evidence="2">Uncharacterized protein</fullName>
    </submittedName>
</protein>
<accession>A0A8J8TSG5</accession>
<comment type="caution">
    <text evidence="2">The sequence shown here is derived from an EMBL/GenBank/DDBJ whole genome shotgun (WGS) entry which is preliminary data.</text>
</comment>
<gene>
    <name evidence="2" type="ORF">CV102_11970</name>
</gene>
<name>A0A8J8TSG5_9EURY</name>
<keyword evidence="3" id="KW-1185">Reference proteome</keyword>
<feature type="region of interest" description="Disordered" evidence="1">
    <location>
        <begin position="39"/>
        <end position="88"/>
    </location>
</feature>
<dbReference type="Proteomes" id="UP000766904">
    <property type="component" value="Unassembled WGS sequence"/>
</dbReference>
<organism evidence="2 3">
    <name type="scientific">Natronococcus pandeyae</name>
    <dbReference type="NCBI Taxonomy" id="2055836"/>
    <lineage>
        <taxon>Archaea</taxon>
        <taxon>Methanobacteriati</taxon>
        <taxon>Methanobacteriota</taxon>
        <taxon>Stenosarchaea group</taxon>
        <taxon>Halobacteria</taxon>
        <taxon>Halobacteriales</taxon>
        <taxon>Natrialbaceae</taxon>
        <taxon>Natronococcus</taxon>
    </lineage>
</organism>
<evidence type="ECO:0000313" key="3">
    <source>
        <dbReference type="Proteomes" id="UP000766904"/>
    </source>
</evidence>
<dbReference type="EMBL" id="PHNJ01000005">
    <property type="protein sequence ID" value="TYL38512.1"/>
    <property type="molecule type" value="Genomic_DNA"/>
</dbReference>